<protein>
    <submittedName>
        <fullName evidence="2">Uncharacterized protein</fullName>
    </submittedName>
</protein>
<feature type="compositionally biased region" description="Polar residues" evidence="1">
    <location>
        <begin position="12"/>
        <end position="21"/>
    </location>
</feature>
<evidence type="ECO:0000313" key="3">
    <source>
        <dbReference type="Proteomes" id="UP000326289"/>
    </source>
</evidence>
<reference evidence="2 3" key="1">
    <citation type="submission" date="2019-04" db="EMBL/GenBank/DDBJ databases">
        <title>Fungal friends and foes A comparative genomics study of 23 Aspergillus species from section Flavi.</title>
        <authorList>
            <consortium name="DOE Joint Genome Institute"/>
            <person name="Kjaerbolling I."/>
            <person name="Vesth T.C."/>
            <person name="Frisvad J.C."/>
            <person name="Nybo J.L."/>
            <person name="Theobald S."/>
            <person name="Kildgaard S."/>
            <person name="Petersen T.I."/>
            <person name="Kuo A."/>
            <person name="Sato A."/>
            <person name="Lyhne E.K."/>
            <person name="Kogle M.E."/>
            <person name="Wiebenga A."/>
            <person name="Kun R.S."/>
            <person name="Lubbers R.J."/>
            <person name="Makela M.R."/>
            <person name="Barry K."/>
            <person name="Chovatia M."/>
            <person name="Clum A."/>
            <person name="Daum C."/>
            <person name="Haridas S."/>
            <person name="He G."/>
            <person name="LaButti K."/>
            <person name="Lipzen A."/>
            <person name="Mondo S."/>
            <person name="Pangilinan J."/>
            <person name="Riley R."/>
            <person name="Salamov A."/>
            <person name="Simmons B.A."/>
            <person name="Magnuson J.K."/>
            <person name="Henrissat B."/>
            <person name="Mortensen U.H."/>
            <person name="Larsen T.O."/>
            <person name="De vries R.P."/>
            <person name="Grigoriev I.V."/>
            <person name="Machida M."/>
            <person name="Baker S.E."/>
            <person name="Andersen M.R."/>
        </authorList>
    </citation>
    <scope>NUCLEOTIDE SEQUENCE [LARGE SCALE GENOMIC DNA]</scope>
    <source>
        <strain evidence="2 3">CBS 117635</strain>
    </source>
</reference>
<feature type="region of interest" description="Disordered" evidence="1">
    <location>
        <begin position="1"/>
        <end position="21"/>
    </location>
</feature>
<feature type="region of interest" description="Disordered" evidence="1">
    <location>
        <begin position="74"/>
        <end position="93"/>
    </location>
</feature>
<gene>
    <name evidence="2" type="ORF">BDV30DRAFT_208109</name>
</gene>
<evidence type="ECO:0000256" key="1">
    <source>
        <dbReference type="SAM" id="MobiDB-lite"/>
    </source>
</evidence>
<proteinExistence type="predicted"/>
<dbReference type="AlphaFoldDB" id="A0A5N6J889"/>
<dbReference type="EMBL" id="ML732784">
    <property type="protein sequence ID" value="KAB8275016.1"/>
    <property type="molecule type" value="Genomic_DNA"/>
</dbReference>
<name>A0A5N6J889_9EURO</name>
<sequence length="117" mass="12950">MPCQPRGRWSKRQSPSRPGHSCHSSCTTSYVHLPISPPCPASCPDRYSILKREGHTIKPPQNWVQSRASCPSRSLLTGEGIPRGGEMGNSTFGSRLQNRESVWFIHPVSLGPRSDEP</sequence>
<organism evidence="2 3">
    <name type="scientific">Aspergillus minisclerotigenes</name>
    <dbReference type="NCBI Taxonomy" id="656917"/>
    <lineage>
        <taxon>Eukaryota</taxon>
        <taxon>Fungi</taxon>
        <taxon>Dikarya</taxon>
        <taxon>Ascomycota</taxon>
        <taxon>Pezizomycotina</taxon>
        <taxon>Eurotiomycetes</taxon>
        <taxon>Eurotiomycetidae</taxon>
        <taxon>Eurotiales</taxon>
        <taxon>Aspergillaceae</taxon>
        <taxon>Aspergillus</taxon>
        <taxon>Aspergillus subgen. Circumdati</taxon>
    </lineage>
</organism>
<keyword evidence="3" id="KW-1185">Reference proteome</keyword>
<dbReference type="Proteomes" id="UP000326289">
    <property type="component" value="Unassembled WGS sequence"/>
</dbReference>
<accession>A0A5N6J889</accession>
<evidence type="ECO:0000313" key="2">
    <source>
        <dbReference type="EMBL" id="KAB8275016.1"/>
    </source>
</evidence>